<keyword evidence="1 3" id="KW-0479">Metal-binding</keyword>
<evidence type="ECO:0000259" key="5">
    <source>
        <dbReference type="PROSITE" id="PS51845"/>
    </source>
</evidence>
<feature type="compositionally biased region" description="Polar residues" evidence="4">
    <location>
        <begin position="560"/>
        <end position="587"/>
    </location>
</feature>
<dbReference type="InterPro" id="IPR023174">
    <property type="entry name" value="PDEase_CS"/>
</dbReference>
<name>A0AA89C008_PINIB</name>
<dbReference type="AlphaFoldDB" id="A0AA89C008"/>
<feature type="region of interest" description="Disordered" evidence="4">
    <location>
        <begin position="508"/>
        <end position="587"/>
    </location>
</feature>
<dbReference type="PROSITE" id="PS00126">
    <property type="entry name" value="PDEASE_I_1"/>
    <property type="match status" value="1"/>
</dbReference>
<dbReference type="Gene3D" id="1.10.1300.10">
    <property type="entry name" value="3'5'-cyclic nucleotide phosphodiesterase, catalytic domain"/>
    <property type="match status" value="1"/>
</dbReference>
<feature type="compositionally biased region" description="Basic and acidic residues" evidence="4">
    <location>
        <begin position="508"/>
        <end position="529"/>
    </location>
</feature>
<comment type="similarity">
    <text evidence="3">Belongs to the cyclic nucleotide phosphodiesterase family.</text>
</comment>
<dbReference type="GO" id="GO:0004114">
    <property type="term" value="F:3',5'-cyclic-nucleotide phosphodiesterase activity"/>
    <property type="evidence" value="ECO:0007669"/>
    <property type="project" value="InterPro"/>
</dbReference>
<evidence type="ECO:0000256" key="1">
    <source>
        <dbReference type="ARBA" id="ARBA00022723"/>
    </source>
</evidence>
<feature type="compositionally biased region" description="Basic and acidic residues" evidence="4">
    <location>
        <begin position="444"/>
        <end position="454"/>
    </location>
</feature>
<comment type="caution">
    <text evidence="6">The sequence shown here is derived from an EMBL/GenBank/DDBJ whole genome shotgun (WGS) entry which is preliminary data.</text>
</comment>
<feature type="compositionally biased region" description="Acidic residues" evidence="4">
    <location>
        <begin position="430"/>
        <end position="439"/>
    </location>
</feature>
<dbReference type="InterPro" id="IPR002073">
    <property type="entry name" value="PDEase_catalytic_dom"/>
</dbReference>
<evidence type="ECO:0000313" key="7">
    <source>
        <dbReference type="Proteomes" id="UP001186944"/>
    </source>
</evidence>
<feature type="domain" description="PDEase" evidence="5">
    <location>
        <begin position="69"/>
        <end position="500"/>
    </location>
</feature>
<evidence type="ECO:0000256" key="3">
    <source>
        <dbReference type="RuleBase" id="RU363067"/>
    </source>
</evidence>
<gene>
    <name evidence="6" type="ORF">FSP39_006002</name>
</gene>
<proteinExistence type="inferred from homology"/>
<protein>
    <recommendedName>
        <fullName evidence="3">Phosphodiesterase</fullName>
        <ecNumber evidence="3">3.1.4.-</ecNumber>
    </recommendedName>
</protein>
<feature type="region of interest" description="Disordered" evidence="4">
    <location>
        <begin position="430"/>
        <end position="465"/>
    </location>
</feature>
<feature type="region of interest" description="Disordered" evidence="4">
    <location>
        <begin position="31"/>
        <end position="57"/>
    </location>
</feature>
<organism evidence="6 7">
    <name type="scientific">Pinctada imbricata</name>
    <name type="common">Atlantic pearl-oyster</name>
    <name type="synonym">Pinctada martensii</name>
    <dbReference type="NCBI Taxonomy" id="66713"/>
    <lineage>
        <taxon>Eukaryota</taxon>
        <taxon>Metazoa</taxon>
        <taxon>Spiralia</taxon>
        <taxon>Lophotrochozoa</taxon>
        <taxon>Mollusca</taxon>
        <taxon>Bivalvia</taxon>
        <taxon>Autobranchia</taxon>
        <taxon>Pteriomorphia</taxon>
        <taxon>Pterioida</taxon>
        <taxon>Pterioidea</taxon>
        <taxon>Pteriidae</taxon>
        <taxon>Pinctada</taxon>
    </lineage>
</organism>
<dbReference type="GO" id="GO:0046872">
    <property type="term" value="F:metal ion binding"/>
    <property type="evidence" value="ECO:0007669"/>
    <property type="project" value="UniProtKB-KW"/>
</dbReference>
<dbReference type="FunFam" id="1.10.1300.10:FF:000026">
    <property type="entry name" value="Phosphodiesterase"/>
    <property type="match status" value="1"/>
</dbReference>
<keyword evidence="7" id="KW-1185">Reference proteome</keyword>
<dbReference type="InterPro" id="IPR036971">
    <property type="entry name" value="PDEase_catalytic_dom_sf"/>
</dbReference>
<dbReference type="EC" id="3.1.4.-" evidence="3"/>
<dbReference type="PANTHER" id="PTHR11347">
    <property type="entry name" value="CYCLIC NUCLEOTIDE PHOSPHODIESTERASE"/>
    <property type="match status" value="1"/>
</dbReference>
<dbReference type="Proteomes" id="UP001186944">
    <property type="component" value="Unassembled WGS sequence"/>
</dbReference>
<dbReference type="GO" id="GO:0007165">
    <property type="term" value="P:signal transduction"/>
    <property type="evidence" value="ECO:0007669"/>
    <property type="project" value="InterPro"/>
</dbReference>
<dbReference type="PROSITE" id="PS51845">
    <property type="entry name" value="PDEASE_I_2"/>
    <property type="match status" value="1"/>
</dbReference>
<keyword evidence="2 3" id="KW-0378">Hydrolase</keyword>
<dbReference type="EMBL" id="VSWD01000007">
    <property type="protein sequence ID" value="KAK3097062.1"/>
    <property type="molecule type" value="Genomic_DNA"/>
</dbReference>
<accession>A0AA89C008</accession>
<feature type="compositionally biased region" description="Acidic residues" evidence="4">
    <location>
        <begin position="35"/>
        <end position="45"/>
    </location>
</feature>
<dbReference type="Pfam" id="PF00233">
    <property type="entry name" value="PDEase_I"/>
    <property type="match status" value="1"/>
</dbReference>
<comment type="cofactor">
    <cofactor evidence="3">
        <name>a divalent metal cation</name>
        <dbReference type="ChEBI" id="CHEBI:60240"/>
    </cofactor>
    <text evidence="3">Binds 2 divalent metal cations per subunit. Site 1 may preferentially bind zinc ions, while site 2 has a preference for magnesium and/or manganese ions.</text>
</comment>
<dbReference type="InterPro" id="IPR003607">
    <property type="entry name" value="HD/PDEase_dom"/>
</dbReference>
<dbReference type="CDD" id="cd00077">
    <property type="entry name" value="HDc"/>
    <property type="match status" value="1"/>
</dbReference>
<feature type="compositionally biased region" description="Polar residues" evidence="4">
    <location>
        <begin position="531"/>
        <end position="541"/>
    </location>
</feature>
<evidence type="ECO:0000256" key="2">
    <source>
        <dbReference type="ARBA" id="ARBA00022801"/>
    </source>
</evidence>
<dbReference type="SUPFAM" id="SSF109604">
    <property type="entry name" value="HD-domain/PDEase-like"/>
    <property type="match status" value="1"/>
</dbReference>
<reference evidence="6" key="1">
    <citation type="submission" date="2019-08" db="EMBL/GenBank/DDBJ databases">
        <title>The improved chromosome-level genome for the pearl oyster Pinctada fucata martensii using PacBio sequencing and Hi-C.</title>
        <authorList>
            <person name="Zheng Z."/>
        </authorList>
    </citation>
    <scope>NUCLEOTIDE SEQUENCE</scope>
    <source>
        <strain evidence="6">ZZ-2019</strain>
        <tissue evidence="6">Adductor muscle</tissue>
    </source>
</reference>
<sequence length="587" mass="66062">MSCCGALEKDLHITHYGNQVLHDSRLKESSHLDMAEDADEEDENDADAHHRDAKKSVVVKSDAKQDVVSSDSLPWDIASVEDCQLLKIHRLNDWDFPIFDLADSCHSDILSKVAYTLFMEVGLFETFRIPVTPFLHYFHSLELGYREKPYHNRIHATDVLHGVYYLTTQPIPGFTQVTTSNMFSRNGSSSDSECETAERSHLTERANSFVAEDYGIMGGNFPALELMALYTAAAMHDYDHPGRTNAFLVATNAPQAVLYNDRSVLENHHAAQAWSLFLSDPKFNFLCGLDAAEFKRFRFLVIENILATDLKRHFEILAEFNAKANDEEAVGLDWTAETDRLLAMQMVIKLADINGPAKTFPLHHQWTERISEEFYEQGDEEMSRGMPISPYMDRRSPQLAKLQETFINHLVSPLCNAMVTAGLIPGTWVEEEESEDDEVSGNSDTDKADSAAKDTEDETDGELESLVVMKTKKKPRKINCILTKNMKENHEWWVAKIQEEEKQKVAMELAEEKKQESEPVEMEPIKEEAESQASSNSTPGTPTREAPPSPDKVPTAVTKDPTTSSQHTVPPAVTQSPHTDSNQPQVT</sequence>
<evidence type="ECO:0000313" key="6">
    <source>
        <dbReference type="EMBL" id="KAK3097062.1"/>
    </source>
</evidence>
<dbReference type="SMART" id="SM00471">
    <property type="entry name" value="HDc"/>
    <property type="match status" value="1"/>
</dbReference>
<evidence type="ECO:0000256" key="4">
    <source>
        <dbReference type="SAM" id="MobiDB-lite"/>
    </source>
</evidence>